<feature type="compositionally biased region" description="Basic and acidic residues" evidence="2">
    <location>
        <begin position="364"/>
        <end position="375"/>
    </location>
</feature>
<accession>A0ABW2P243</accession>
<keyword evidence="4" id="KW-1185">Reference proteome</keyword>
<evidence type="ECO:0000313" key="4">
    <source>
        <dbReference type="Proteomes" id="UP001596496"/>
    </source>
</evidence>
<dbReference type="EMBL" id="JBHTCG010000005">
    <property type="protein sequence ID" value="MFC7382597.1"/>
    <property type="molecule type" value="Genomic_DNA"/>
</dbReference>
<dbReference type="PANTHER" id="PTHR12788:SF10">
    <property type="entry name" value="PROTEIN-TYROSINE SULFOTRANSFERASE"/>
    <property type="match status" value="1"/>
</dbReference>
<reference evidence="4" key="1">
    <citation type="journal article" date="2019" name="Int. J. Syst. Evol. Microbiol.">
        <title>The Global Catalogue of Microorganisms (GCM) 10K type strain sequencing project: providing services to taxonomists for standard genome sequencing and annotation.</title>
        <authorList>
            <consortium name="The Broad Institute Genomics Platform"/>
            <consortium name="The Broad Institute Genome Sequencing Center for Infectious Disease"/>
            <person name="Wu L."/>
            <person name="Ma J."/>
        </authorList>
    </citation>
    <scope>NUCLEOTIDE SEQUENCE [LARGE SCALE GENOMIC DNA]</scope>
    <source>
        <strain evidence="4">CECT 7649</strain>
    </source>
</reference>
<dbReference type="GO" id="GO:0016740">
    <property type="term" value="F:transferase activity"/>
    <property type="evidence" value="ECO:0007669"/>
    <property type="project" value="UniProtKB-KW"/>
</dbReference>
<evidence type="ECO:0000313" key="3">
    <source>
        <dbReference type="EMBL" id="MFC7382597.1"/>
    </source>
</evidence>
<dbReference type="InterPro" id="IPR027417">
    <property type="entry name" value="P-loop_NTPase"/>
</dbReference>
<comment type="caution">
    <text evidence="3">The sequence shown here is derived from an EMBL/GenBank/DDBJ whole genome shotgun (WGS) entry which is preliminary data.</text>
</comment>
<protein>
    <submittedName>
        <fullName evidence="3">Sulfotransferase family protein</fullName>
        <ecNumber evidence="3">2.8.2.-</ecNumber>
    </submittedName>
</protein>
<organism evidence="3 4">
    <name type="scientific">Sphaerisporangium rhizosphaerae</name>
    <dbReference type="NCBI Taxonomy" id="2269375"/>
    <lineage>
        <taxon>Bacteria</taxon>
        <taxon>Bacillati</taxon>
        <taxon>Actinomycetota</taxon>
        <taxon>Actinomycetes</taxon>
        <taxon>Streptosporangiales</taxon>
        <taxon>Streptosporangiaceae</taxon>
        <taxon>Sphaerisporangium</taxon>
    </lineage>
</organism>
<feature type="region of interest" description="Disordered" evidence="2">
    <location>
        <begin position="341"/>
        <end position="387"/>
    </location>
</feature>
<evidence type="ECO:0000256" key="1">
    <source>
        <dbReference type="ARBA" id="ARBA00022679"/>
    </source>
</evidence>
<sequence>MRTDRPVFVIGCPRSGTTMLQLMLHSHPRIAVPPENRFLLQAYFRRRLHGDMREAENRRGLAEWITTDRSTRFGELGLDRAAYVRRAVEGPGSLGSVIGEAFRAYAERFGKPRWGDKRPCYIRHVGALLRLFPDAQFVHLVRDGRDCVASLKEMTWYKLDILHAIATWAEAVDLGRRYAERLPAGTFHELRYEDLTADPHGELAKVCRFLGEEFDPAMCEPRRMATAAVPSHKVWHSNTHQEITQARVGSWTTRLEPWEIALCDSVLGGRLRARGYEPAGGPRPFVPRLLAYRRTAARRWLSLRKQRLRDQVNSRREPGPVAAMLTSGQLSLLTVPAPRAPFQESTPVPRAPFQESVPVPRVPFQDDRSAADVREQGLPAVQDVLRP</sequence>
<dbReference type="PANTHER" id="PTHR12788">
    <property type="entry name" value="PROTEIN-TYROSINE SULFOTRANSFERASE 2"/>
    <property type="match status" value="1"/>
</dbReference>
<dbReference type="InterPro" id="IPR026634">
    <property type="entry name" value="TPST-like"/>
</dbReference>
<keyword evidence="1 3" id="KW-0808">Transferase</keyword>
<gene>
    <name evidence="3" type="ORF">ACFQSB_10315</name>
</gene>
<dbReference type="RefSeq" id="WP_380825874.1">
    <property type="nucleotide sequence ID" value="NZ_JBHTCG010000005.1"/>
</dbReference>
<proteinExistence type="predicted"/>
<dbReference type="EC" id="2.8.2.-" evidence="3"/>
<dbReference type="Proteomes" id="UP001596496">
    <property type="component" value="Unassembled WGS sequence"/>
</dbReference>
<name>A0ABW2P243_9ACTN</name>
<dbReference type="Gene3D" id="3.40.50.300">
    <property type="entry name" value="P-loop containing nucleotide triphosphate hydrolases"/>
    <property type="match status" value="1"/>
</dbReference>
<evidence type="ECO:0000256" key="2">
    <source>
        <dbReference type="SAM" id="MobiDB-lite"/>
    </source>
</evidence>
<dbReference type="SUPFAM" id="SSF52540">
    <property type="entry name" value="P-loop containing nucleoside triphosphate hydrolases"/>
    <property type="match status" value="1"/>
</dbReference>
<dbReference type="Pfam" id="PF13469">
    <property type="entry name" value="Sulfotransfer_3"/>
    <property type="match status" value="1"/>
</dbReference>